<dbReference type="CDD" id="cd00063">
    <property type="entry name" value="FN3"/>
    <property type="match status" value="3"/>
</dbReference>
<keyword evidence="9" id="KW-0130">Cell adhesion</keyword>
<keyword evidence="5 19" id="KW-0812">Transmembrane</keyword>
<evidence type="ECO:0000256" key="7">
    <source>
        <dbReference type="ARBA" id="ARBA00022737"/>
    </source>
</evidence>
<dbReference type="InterPro" id="IPR007110">
    <property type="entry name" value="Ig-like_dom"/>
</dbReference>
<dbReference type="GO" id="GO:0007417">
    <property type="term" value="P:central nervous system development"/>
    <property type="evidence" value="ECO:0007669"/>
    <property type="project" value="UniProtKB-ARBA"/>
</dbReference>
<feature type="domain" description="Fibronectin type-III" evidence="21">
    <location>
        <begin position="537"/>
        <end position="632"/>
    </location>
</feature>
<dbReference type="InterPro" id="IPR013098">
    <property type="entry name" value="Ig_I-set"/>
</dbReference>
<keyword evidence="4" id="KW-0597">Phosphoprotein</keyword>
<dbReference type="Pfam" id="PF13927">
    <property type="entry name" value="Ig_3"/>
    <property type="match status" value="4"/>
</dbReference>
<accession>G3P8P6</accession>
<dbReference type="FunFam" id="2.60.40.10:FF:000065">
    <property type="entry name" value="roundabout homolog 1 isoform X3"/>
    <property type="match status" value="1"/>
</dbReference>
<dbReference type="PANTHER" id="PTHR12231">
    <property type="entry name" value="CTX-RELATED TYPE I TRANSMEMBRANE PROTEIN"/>
    <property type="match status" value="1"/>
</dbReference>
<dbReference type="Ensembl" id="ENSGACT00000013995.2">
    <property type="protein sequence ID" value="ENSGACP00000013970.2"/>
    <property type="gene ID" value="ENSGACG00000010555.2"/>
</dbReference>
<evidence type="ECO:0000256" key="5">
    <source>
        <dbReference type="ARBA" id="ARBA00022692"/>
    </source>
</evidence>
<evidence type="ECO:0000256" key="4">
    <source>
        <dbReference type="ARBA" id="ARBA00022553"/>
    </source>
</evidence>
<dbReference type="SUPFAM" id="SSF48726">
    <property type="entry name" value="Immunoglobulin"/>
    <property type="match status" value="5"/>
</dbReference>
<feature type="region of interest" description="Disordered" evidence="18">
    <location>
        <begin position="971"/>
        <end position="991"/>
    </location>
</feature>
<sequence>TLRLLFRCLLQVSVRTDTNLWIDNICPRLHFTGSRARFEDGAPRIVEDPSDLIVSKGEPATLNCKAEGRPAPTIEWYKDGERVETDRDDPRSHRMLLPSGSLFFLRIVHGRRSKPDEGVYTCVARNYLGEAISRNASLDVAILRDDFRHAPSDVVVAAGEPAVLECVPPRGHPEPTVSWKRNNVRVSTRDDRISMRGGKLMISNTRKSDAGMYACVGTNMVGERDSDPAELVVYERPVLVRRPVNQVVMEEDTVDFLCEVHGDPPPTVRWRREEGELPRGRFEIRNGNSLHLFNVREQDEGTYTCTSENSVGKTEASAMLQVHVPPQISTKPRDQIATQGRSIAFQCGTTGNPQPAIFWQKEGSQMLLFPGQPPSQSGRYSVSMSGELTIADVHPEDSGFYICQAISVAGSVLTKAMLEVEGGPSGRVPPIIRQGPSNQTVSRGATAQLHCRVIGGPSVKISWEKDGERLLGNKPRQILMENGTLQITDIKDTDSGTYTCEVSSATGESSWSGMLSVREDGVSSVSRASEFIQLPGPPQKPIVTEVTKNTVTLIWQSNPHEGGAAVTSYIIEAFSQSVGSSWQTVADHVKQERHTVVGLFPNTVYLFIVRAVNSYGLSDPSPISEPVRTQDGSPTEQGVDHRQVQRELGEVSVYLQKPVVLSPTSARISWTVALQSRYVQGYRIFYRTIGSSWLVRDVEATSEHSVVIVDLYSSTEYEVKIRPYFNELQGHDSLMVLLRLPEEVLSAPPQAVSVVQLTNSSSISVSWEPPSHNTQSGIIQEYKVWCLSSGTERENQINRTVDGAVLSILLTGLLPDVRYSVVVAAVTGLGVGAQSQAVSLLLTLPLGDTPVKKGRDLSISEQIASVVQQPAFVAGLGVAAWLVLMGFSGWFYCRHRRRKQLGHYTTSFAYTPAVGFAHSDGSGITNGGPGLLGSNMGNYPWLADSWPTPNLTHNSKDSGKLDSDRYYNSKTIDNMNYPNQPEKRSTASNDSPIYSTINTAAEDELLAYYDTYSSASYNQGPDPYSSNPALPNSSLVGLELDLDHWTIQSAHSGSEYAKLQYTKKSNGESYNPVFYLKKGGE</sequence>
<evidence type="ECO:0000256" key="2">
    <source>
        <dbReference type="ARBA" id="ARBA00022473"/>
    </source>
</evidence>
<keyword evidence="16" id="KW-0393">Immunoglobulin domain</keyword>
<dbReference type="GO" id="GO:0051239">
    <property type="term" value="P:regulation of multicellular organismal process"/>
    <property type="evidence" value="ECO:0007669"/>
    <property type="project" value="UniProtKB-ARBA"/>
</dbReference>
<evidence type="ECO:0000256" key="18">
    <source>
        <dbReference type="SAM" id="MobiDB-lite"/>
    </source>
</evidence>
<dbReference type="InterPro" id="IPR003961">
    <property type="entry name" value="FN3_dom"/>
</dbReference>
<evidence type="ECO:0000256" key="15">
    <source>
        <dbReference type="ARBA" id="ARBA00023180"/>
    </source>
</evidence>
<dbReference type="SMART" id="SM00409">
    <property type="entry name" value="IG"/>
    <property type="match status" value="5"/>
</dbReference>
<dbReference type="GO" id="GO:0030154">
    <property type="term" value="P:cell differentiation"/>
    <property type="evidence" value="ECO:0007669"/>
    <property type="project" value="UniProtKB-KW"/>
</dbReference>
<dbReference type="AlphaFoldDB" id="G3P8P6"/>
<proteinExistence type="inferred from homology"/>
<evidence type="ECO:0000256" key="19">
    <source>
        <dbReference type="SAM" id="Phobius"/>
    </source>
</evidence>
<dbReference type="PANTHER" id="PTHR12231:SF236">
    <property type="entry name" value="ROUNDABOUT HOMOLOG 3"/>
    <property type="match status" value="1"/>
</dbReference>
<dbReference type="SMART" id="SM00408">
    <property type="entry name" value="IGc2"/>
    <property type="match status" value="5"/>
</dbReference>
<dbReference type="InterPro" id="IPR003599">
    <property type="entry name" value="Ig_sub"/>
</dbReference>
<dbReference type="InterPro" id="IPR013783">
    <property type="entry name" value="Ig-like_fold"/>
</dbReference>
<dbReference type="GO" id="GO:0005886">
    <property type="term" value="C:plasma membrane"/>
    <property type="evidence" value="ECO:0007669"/>
    <property type="project" value="UniProtKB-ARBA"/>
</dbReference>
<evidence type="ECO:0000259" key="21">
    <source>
        <dbReference type="PROSITE" id="PS50853"/>
    </source>
</evidence>
<dbReference type="InterPro" id="IPR036116">
    <property type="entry name" value="FN3_sf"/>
</dbReference>
<evidence type="ECO:0008006" key="24">
    <source>
        <dbReference type="Google" id="ProtNLM"/>
    </source>
</evidence>
<keyword evidence="11 19" id="KW-1133">Transmembrane helix</keyword>
<dbReference type="Proteomes" id="UP000007635">
    <property type="component" value="Chromosome I"/>
</dbReference>
<feature type="domain" description="Ig-like" evidence="20">
    <location>
        <begin position="43"/>
        <end position="139"/>
    </location>
</feature>
<feature type="domain" description="Ig-like" evidence="20">
    <location>
        <begin position="326"/>
        <end position="419"/>
    </location>
</feature>
<evidence type="ECO:0000256" key="17">
    <source>
        <dbReference type="ARBA" id="ARBA00061206"/>
    </source>
</evidence>
<dbReference type="PROSITE" id="PS50853">
    <property type="entry name" value="FN3"/>
    <property type="match status" value="3"/>
</dbReference>
<evidence type="ECO:0000313" key="22">
    <source>
        <dbReference type="Ensembl" id="ENSGACP00000013970.2"/>
    </source>
</evidence>
<keyword evidence="8" id="KW-0221">Differentiation</keyword>
<dbReference type="SMART" id="SM00406">
    <property type="entry name" value="IGv"/>
    <property type="match status" value="2"/>
</dbReference>
<feature type="transmembrane region" description="Helical" evidence="19">
    <location>
        <begin position="871"/>
        <end position="893"/>
    </location>
</feature>
<feature type="domain" description="Ig-like" evidence="20">
    <location>
        <begin position="145"/>
        <end position="232"/>
    </location>
</feature>
<evidence type="ECO:0000256" key="1">
    <source>
        <dbReference type="ARBA" id="ARBA00004479"/>
    </source>
</evidence>
<keyword evidence="15" id="KW-0325">Glycoprotein</keyword>
<dbReference type="GO" id="GO:0022603">
    <property type="term" value="P:regulation of anatomical structure morphogenesis"/>
    <property type="evidence" value="ECO:0007669"/>
    <property type="project" value="UniProtKB-ARBA"/>
</dbReference>
<reference evidence="22" key="2">
    <citation type="submission" date="2025-08" db="UniProtKB">
        <authorList>
            <consortium name="Ensembl"/>
        </authorList>
    </citation>
    <scope>IDENTIFICATION</scope>
</reference>
<dbReference type="InParanoid" id="G3P8P6"/>
<dbReference type="FunFam" id="2.60.40.10:FF:000058">
    <property type="entry name" value="roundabout homolog 2 isoform X3"/>
    <property type="match status" value="1"/>
</dbReference>
<feature type="domain" description="Ig-like" evidence="20">
    <location>
        <begin position="430"/>
        <end position="516"/>
    </location>
</feature>
<keyword evidence="23" id="KW-1185">Reference proteome</keyword>
<dbReference type="FunFam" id="2.60.40.10:FF:000043">
    <property type="entry name" value="roundabout homolog 2 isoform X2"/>
    <property type="match status" value="1"/>
</dbReference>
<comment type="similarity">
    <text evidence="17">Belongs to the immunoglobulin superfamily. ROBO family.</text>
</comment>
<dbReference type="Bgee" id="ENSGACG00000010555">
    <property type="expression patterns" value="Expressed in camera-type eye and 3 other cell types or tissues"/>
</dbReference>
<keyword evidence="10" id="KW-0524">Neurogenesis</keyword>
<dbReference type="InterPro" id="IPR051170">
    <property type="entry name" value="Neural/epithelial_adhesion"/>
</dbReference>
<reference evidence="22 23" key="1">
    <citation type="journal article" date="2021" name="G3 (Bethesda)">
        <title>Improved contiguity of the threespine stickleback genome using long-read sequencing.</title>
        <authorList>
            <person name="Nath S."/>
            <person name="Shaw D.E."/>
            <person name="White M.A."/>
        </authorList>
    </citation>
    <scope>NUCLEOTIDE SEQUENCE [LARGE SCALE GENOMIC DNA]</scope>
    <source>
        <strain evidence="22 23">Lake Benthic</strain>
    </source>
</reference>
<comment type="subcellular location">
    <subcellularLocation>
        <location evidence="1">Membrane</location>
        <topology evidence="1">Single-pass type I membrane protein</topology>
    </subcellularLocation>
</comment>
<dbReference type="GO" id="GO:0007155">
    <property type="term" value="P:cell adhesion"/>
    <property type="evidence" value="ECO:0007669"/>
    <property type="project" value="UniProtKB-KW"/>
</dbReference>
<dbReference type="InterPro" id="IPR013106">
    <property type="entry name" value="Ig_V-set"/>
</dbReference>
<dbReference type="SUPFAM" id="SSF49265">
    <property type="entry name" value="Fibronectin type III"/>
    <property type="match status" value="2"/>
</dbReference>
<dbReference type="InterPro" id="IPR036179">
    <property type="entry name" value="Ig-like_dom_sf"/>
</dbReference>
<feature type="domain" description="Fibronectin type-III" evidence="21">
    <location>
        <begin position="651"/>
        <end position="743"/>
    </location>
</feature>
<keyword evidence="6" id="KW-0732">Signal</keyword>
<evidence type="ECO:0000256" key="11">
    <source>
        <dbReference type="ARBA" id="ARBA00022989"/>
    </source>
</evidence>
<dbReference type="FunFam" id="2.60.40.10:FF:000055">
    <property type="entry name" value="roundabout homolog 1 isoform X2"/>
    <property type="match status" value="1"/>
</dbReference>
<feature type="domain" description="Ig-like" evidence="20">
    <location>
        <begin position="237"/>
        <end position="321"/>
    </location>
</feature>
<dbReference type="CDD" id="cd07693">
    <property type="entry name" value="IgC_1_Robo"/>
    <property type="match status" value="1"/>
</dbReference>
<evidence type="ECO:0000256" key="3">
    <source>
        <dbReference type="ARBA" id="ARBA00022500"/>
    </source>
</evidence>
<dbReference type="SMART" id="SM00060">
    <property type="entry name" value="FN3"/>
    <property type="match status" value="4"/>
</dbReference>
<evidence type="ECO:0000313" key="23">
    <source>
        <dbReference type="Proteomes" id="UP000007635"/>
    </source>
</evidence>
<reference evidence="22" key="3">
    <citation type="submission" date="2025-09" db="UniProtKB">
        <authorList>
            <consortium name="Ensembl"/>
        </authorList>
    </citation>
    <scope>IDENTIFICATION</scope>
</reference>
<dbReference type="PRINTS" id="PR01838">
    <property type="entry name" value="NCAMFAMILY"/>
</dbReference>
<keyword evidence="7" id="KW-0677">Repeat</keyword>
<dbReference type="FunFam" id="2.60.40.10:FF:000026">
    <property type="entry name" value="roundabout homolog 2 isoform X1"/>
    <property type="match status" value="1"/>
</dbReference>
<dbReference type="InterPro" id="IPR009138">
    <property type="entry name" value="Neural_cell_adh"/>
</dbReference>
<organism evidence="22 23">
    <name type="scientific">Gasterosteus aculeatus aculeatus</name>
    <name type="common">three-spined stickleback</name>
    <dbReference type="NCBI Taxonomy" id="481459"/>
    <lineage>
        <taxon>Eukaryota</taxon>
        <taxon>Metazoa</taxon>
        <taxon>Chordata</taxon>
        <taxon>Craniata</taxon>
        <taxon>Vertebrata</taxon>
        <taxon>Euteleostomi</taxon>
        <taxon>Actinopterygii</taxon>
        <taxon>Neopterygii</taxon>
        <taxon>Teleostei</taxon>
        <taxon>Neoteleostei</taxon>
        <taxon>Acanthomorphata</taxon>
        <taxon>Eupercaria</taxon>
        <taxon>Perciformes</taxon>
        <taxon>Cottioidei</taxon>
        <taxon>Gasterosteales</taxon>
        <taxon>Gasterosteidae</taxon>
        <taxon>Gasterosteus</taxon>
    </lineage>
</organism>
<evidence type="ECO:0000256" key="13">
    <source>
        <dbReference type="ARBA" id="ARBA00023157"/>
    </source>
</evidence>
<keyword evidence="12 19" id="KW-0472">Membrane</keyword>
<dbReference type="GO" id="GO:0006935">
    <property type="term" value="P:chemotaxis"/>
    <property type="evidence" value="ECO:0007669"/>
    <property type="project" value="UniProtKB-KW"/>
</dbReference>
<dbReference type="Pfam" id="PF00041">
    <property type="entry name" value="fn3"/>
    <property type="match status" value="3"/>
</dbReference>
<keyword evidence="2" id="KW-0217">Developmental protein</keyword>
<evidence type="ECO:0000256" key="9">
    <source>
        <dbReference type="ARBA" id="ARBA00022889"/>
    </source>
</evidence>
<dbReference type="Gene3D" id="2.60.40.10">
    <property type="entry name" value="Immunoglobulins"/>
    <property type="match status" value="8"/>
</dbReference>
<evidence type="ECO:0000256" key="14">
    <source>
        <dbReference type="ARBA" id="ARBA00023170"/>
    </source>
</evidence>
<evidence type="ECO:0000256" key="8">
    <source>
        <dbReference type="ARBA" id="ARBA00022782"/>
    </source>
</evidence>
<dbReference type="FunFam" id="2.60.40.10:FF:000053">
    <property type="entry name" value="Roundabout guidance receptor 1"/>
    <property type="match status" value="1"/>
</dbReference>
<evidence type="ECO:0000256" key="16">
    <source>
        <dbReference type="ARBA" id="ARBA00023319"/>
    </source>
</evidence>
<dbReference type="InterPro" id="IPR003598">
    <property type="entry name" value="Ig_sub2"/>
</dbReference>
<feature type="domain" description="Fibronectin type-III" evidence="21">
    <location>
        <begin position="748"/>
        <end position="846"/>
    </location>
</feature>
<evidence type="ECO:0000256" key="6">
    <source>
        <dbReference type="ARBA" id="ARBA00022729"/>
    </source>
</evidence>
<dbReference type="OMA" id="LMMSHTH"/>
<keyword evidence="13" id="KW-1015">Disulfide bond</keyword>
<name>G3P8P6_GASAC</name>
<dbReference type="GeneTree" id="ENSGT00940000155457"/>
<evidence type="ECO:0000256" key="12">
    <source>
        <dbReference type="ARBA" id="ARBA00023136"/>
    </source>
</evidence>
<protein>
    <recommendedName>
        <fullName evidence="24">Roundabout, axon guidance receptor, homolog 3 (Drosophila)</fullName>
    </recommendedName>
</protein>
<dbReference type="STRING" id="69293.ENSGACP00000013970"/>
<evidence type="ECO:0000259" key="20">
    <source>
        <dbReference type="PROSITE" id="PS50835"/>
    </source>
</evidence>
<dbReference type="OrthoDB" id="428111at2759"/>
<dbReference type="PROSITE" id="PS50835">
    <property type="entry name" value="IG_LIKE"/>
    <property type="match status" value="5"/>
</dbReference>
<keyword evidence="3" id="KW-0145">Chemotaxis</keyword>
<dbReference type="FunFam" id="2.60.40.10:FF:000008">
    <property type="entry name" value="roundabout homolog 2 isoform X2"/>
    <property type="match status" value="2"/>
</dbReference>
<keyword evidence="14" id="KW-0675">Receptor</keyword>
<dbReference type="Pfam" id="PF07679">
    <property type="entry name" value="I-set"/>
    <property type="match status" value="1"/>
</dbReference>
<dbReference type="eggNOG" id="KOG4222">
    <property type="taxonomic scope" value="Eukaryota"/>
</dbReference>
<evidence type="ECO:0000256" key="10">
    <source>
        <dbReference type="ARBA" id="ARBA00022902"/>
    </source>
</evidence>